<dbReference type="Gene3D" id="3.40.50.2000">
    <property type="entry name" value="Glycogen Phosphorylase B"/>
    <property type="match status" value="2"/>
</dbReference>
<evidence type="ECO:0000313" key="4">
    <source>
        <dbReference type="EMBL" id="OGL66778.1"/>
    </source>
</evidence>
<keyword evidence="1" id="KW-0808">Transferase</keyword>
<feature type="domain" description="Glycosyltransferase subfamily 4-like N-terminal" evidence="3">
    <location>
        <begin position="18"/>
        <end position="168"/>
    </location>
</feature>
<evidence type="ECO:0000256" key="1">
    <source>
        <dbReference type="ARBA" id="ARBA00022679"/>
    </source>
</evidence>
<comment type="caution">
    <text evidence="4">The sequence shown here is derived from an EMBL/GenBank/DDBJ whole genome shotgun (WGS) entry which is preliminary data.</text>
</comment>
<dbReference type="InterPro" id="IPR001296">
    <property type="entry name" value="Glyco_trans_1"/>
</dbReference>
<dbReference type="Pfam" id="PF00534">
    <property type="entry name" value="Glycos_transf_1"/>
    <property type="match status" value="1"/>
</dbReference>
<gene>
    <name evidence="4" type="ORF">A2856_03365</name>
</gene>
<dbReference type="SUPFAM" id="SSF53756">
    <property type="entry name" value="UDP-Glycosyltransferase/glycogen phosphorylase"/>
    <property type="match status" value="1"/>
</dbReference>
<dbReference type="PANTHER" id="PTHR46401">
    <property type="entry name" value="GLYCOSYLTRANSFERASE WBBK-RELATED"/>
    <property type="match status" value="1"/>
</dbReference>
<accession>A0A1F7TMC8</accession>
<dbReference type="GO" id="GO:0016757">
    <property type="term" value="F:glycosyltransferase activity"/>
    <property type="evidence" value="ECO:0007669"/>
    <property type="project" value="InterPro"/>
</dbReference>
<dbReference type="PANTHER" id="PTHR46401:SF2">
    <property type="entry name" value="GLYCOSYLTRANSFERASE WBBK-RELATED"/>
    <property type="match status" value="1"/>
</dbReference>
<reference evidence="4 5" key="1">
    <citation type="journal article" date="2016" name="Nat. Commun.">
        <title>Thousands of microbial genomes shed light on interconnected biogeochemical processes in an aquifer system.</title>
        <authorList>
            <person name="Anantharaman K."/>
            <person name="Brown C.T."/>
            <person name="Hug L.A."/>
            <person name="Sharon I."/>
            <person name="Castelle C.J."/>
            <person name="Probst A.J."/>
            <person name="Thomas B.C."/>
            <person name="Singh A."/>
            <person name="Wilkins M.J."/>
            <person name="Karaoz U."/>
            <person name="Brodie E.L."/>
            <person name="Williams K.H."/>
            <person name="Hubbard S.S."/>
            <person name="Banfield J.F."/>
        </authorList>
    </citation>
    <scope>NUCLEOTIDE SEQUENCE [LARGE SCALE GENOMIC DNA]</scope>
</reference>
<dbReference type="GO" id="GO:0009103">
    <property type="term" value="P:lipopolysaccharide biosynthetic process"/>
    <property type="evidence" value="ECO:0007669"/>
    <property type="project" value="TreeGrafter"/>
</dbReference>
<organism evidence="4 5">
    <name type="scientific">Candidatus Uhrbacteria bacterium RIFCSPHIGHO2_01_FULL_63_20</name>
    <dbReference type="NCBI Taxonomy" id="1802385"/>
    <lineage>
        <taxon>Bacteria</taxon>
        <taxon>Candidatus Uhriibacteriota</taxon>
    </lineage>
</organism>
<dbReference type="Pfam" id="PF13439">
    <property type="entry name" value="Glyco_transf_4"/>
    <property type="match status" value="1"/>
</dbReference>
<feature type="domain" description="Glycosyl transferase family 1" evidence="2">
    <location>
        <begin position="180"/>
        <end position="339"/>
    </location>
</feature>
<dbReference type="CDD" id="cd03809">
    <property type="entry name" value="GT4_MtfB-like"/>
    <property type="match status" value="1"/>
</dbReference>
<proteinExistence type="predicted"/>
<evidence type="ECO:0000259" key="3">
    <source>
        <dbReference type="Pfam" id="PF13439"/>
    </source>
</evidence>
<evidence type="ECO:0000313" key="5">
    <source>
        <dbReference type="Proteomes" id="UP000177885"/>
    </source>
</evidence>
<dbReference type="STRING" id="1802385.A2856_03365"/>
<evidence type="ECO:0000259" key="2">
    <source>
        <dbReference type="Pfam" id="PF00534"/>
    </source>
</evidence>
<dbReference type="Proteomes" id="UP000177885">
    <property type="component" value="Unassembled WGS sequence"/>
</dbReference>
<evidence type="ECO:0008006" key="6">
    <source>
        <dbReference type="Google" id="ProtNLM"/>
    </source>
</evidence>
<protein>
    <recommendedName>
        <fullName evidence="6">Glycosyl transferase family 1 domain-containing protein</fullName>
    </recommendedName>
</protein>
<dbReference type="InterPro" id="IPR028098">
    <property type="entry name" value="Glyco_trans_4-like_N"/>
</dbReference>
<sequence length="361" mass="40255">MSTIAIDASSAGKEKKTGVEWYAFHLIEAMKKQALREGERVVLLSPTPLARPLSDLPEGWESRVLAWPGRGWMSIRVSLEMMLQRPDLLFVPSQGLPIVSARKTVTTVHDVGFRRVPEAYSDEARQTLGRVTRDAVTRADLLLTVSAFSNREIVEMYGVDASRIVVTPLASVMSRRSLPRKPFFLFVGRLERKKGVADLVRAFTAFKASRPADDPFELVLAGPRGYGYEEIKSEIRNSKYEKDVREIGYVPEHDVARLMGEAAAFVFPSRYEGFGMPLLEAMACSTPVIASDIPVFREVAGESALFVPVGDVQALAAALTRMADDRATRESFAHSGRERVKTFSWDETARLTWESIRNVLD</sequence>
<dbReference type="AlphaFoldDB" id="A0A1F7TMC8"/>
<name>A0A1F7TMC8_9BACT</name>
<dbReference type="EMBL" id="MGDT01000006">
    <property type="protein sequence ID" value="OGL66778.1"/>
    <property type="molecule type" value="Genomic_DNA"/>
</dbReference>